<comment type="caution">
    <text evidence="1">The sequence shown here is derived from an EMBL/GenBank/DDBJ whole genome shotgun (WGS) entry which is preliminary data.</text>
</comment>
<reference evidence="1 2" key="1">
    <citation type="submission" date="2019-04" db="EMBL/GenBank/DDBJ databases">
        <title>Cohnella sp. nov. isolated from preserved vegetables.</title>
        <authorList>
            <person name="Lin S.-Y."/>
            <person name="Hung M.-H."/>
            <person name="Young C.-C."/>
        </authorList>
    </citation>
    <scope>NUCLEOTIDE SEQUENCE [LARGE SCALE GENOMIC DNA]</scope>
    <source>
        <strain evidence="1 2">CC-MHH1044</strain>
    </source>
</reference>
<dbReference type="OrthoDB" id="3078739at2"/>
<gene>
    <name evidence="1" type="ORF">E6C55_25520</name>
</gene>
<dbReference type="RefSeq" id="WP_136372659.1">
    <property type="nucleotide sequence ID" value="NZ_SSOB01000041.1"/>
</dbReference>
<sequence length="241" mass="28114">MNFKHINTTEFHLWTDVLHAKTLSCQAQNPWDRGSYVRWCIITGWTVLEMVFRQVLNDESIGYRFKEDVDRAIKNLGLPSFNWGEGIWQRILALKDTRKNFVHTNLEQNKLFLDTSVAIDYVKGIQDGILEIHKYTRTPIPQWILYDDDRGWDDGSESGIHILIERQGATKEDPQSIIVSYIYKGKEYPTEVLPANSDYLKTVTDMITNFRSPITGIKVYQEGKVIFETTLQMRGSFEYHL</sequence>
<dbReference type="EMBL" id="SSOB01000041">
    <property type="protein sequence ID" value="THF74404.1"/>
    <property type="molecule type" value="Genomic_DNA"/>
</dbReference>
<accession>A0A4S4BIG0</accession>
<name>A0A4S4BIG0_9BACL</name>
<dbReference type="Proteomes" id="UP000310636">
    <property type="component" value="Unassembled WGS sequence"/>
</dbReference>
<keyword evidence="2" id="KW-1185">Reference proteome</keyword>
<organism evidence="1 2">
    <name type="scientific">Cohnella fermenti</name>
    <dbReference type="NCBI Taxonomy" id="2565925"/>
    <lineage>
        <taxon>Bacteria</taxon>
        <taxon>Bacillati</taxon>
        <taxon>Bacillota</taxon>
        <taxon>Bacilli</taxon>
        <taxon>Bacillales</taxon>
        <taxon>Paenibacillaceae</taxon>
        <taxon>Cohnella</taxon>
    </lineage>
</organism>
<protein>
    <submittedName>
        <fullName evidence="1">Uncharacterized protein</fullName>
    </submittedName>
</protein>
<evidence type="ECO:0000313" key="1">
    <source>
        <dbReference type="EMBL" id="THF74404.1"/>
    </source>
</evidence>
<evidence type="ECO:0000313" key="2">
    <source>
        <dbReference type="Proteomes" id="UP000310636"/>
    </source>
</evidence>
<proteinExistence type="predicted"/>
<dbReference type="AlphaFoldDB" id="A0A4S4BIG0"/>